<dbReference type="PROSITE" id="PS50977">
    <property type="entry name" value="HTH_TETR_2"/>
    <property type="match status" value="1"/>
</dbReference>
<dbReference type="EMBL" id="DVLT01000036">
    <property type="protein sequence ID" value="HIU02610.1"/>
    <property type="molecule type" value="Genomic_DNA"/>
</dbReference>
<dbReference type="Gene3D" id="1.10.357.10">
    <property type="entry name" value="Tetracycline Repressor, domain 2"/>
    <property type="match status" value="1"/>
</dbReference>
<dbReference type="Pfam" id="PF00440">
    <property type="entry name" value="TetR_N"/>
    <property type="match status" value="1"/>
</dbReference>
<dbReference type="PANTHER" id="PTHR43479">
    <property type="entry name" value="ACREF/ENVCD OPERON REPRESSOR-RELATED"/>
    <property type="match status" value="1"/>
</dbReference>
<proteinExistence type="predicted"/>
<comment type="caution">
    <text evidence="4">The sequence shown here is derived from an EMBL/GenBank/DDBJ whole genome shotgun (WGS) entry which is preliminary data.</text>
</comment>
<feature type="DNA-binding region" description="H-T-H motif" evidence="2">
    <location>
        <begin position="27"/>
        <end position="46"/>
    </location>
</feature>
<dbReference type="PRINTS" id="PR00455">
    <property type="entry name" value="HTHTETR"/>
</dbReference>
<organism evidence="4 5">
    <name type="scientific">Candidatus Onthocola gallistercoris</name>
    <dbReference type="NCBI Taxonomy" id="2840876"/>
    <lineage>
        <taxon>Bacteria</taxon>
        <taxon>Bacillati</taxon>
        <taxon>Bacillota</taxon>
        <taxon>Bacilli</taxon>
        <taxon>Candidatus Onthocola</taxon>
    </lineage>
</organism>
<dbReference type="PANTHER" id="PTHR43479:SF11">
    <property type="entry name" value="ACREF_ENVCD OPERON REPRESSOR-RELATED"/>
    <property type="match status" value="1"/>
</dbReference>
<reference evidence="4" key="2">
    <citation type="journal article" date="2021" name="PeerJ">
        <title>Extensive microbial diversity within the chicken gut microbiome revealed by metagenomics and culture.</title>
        <authorList>
            <person name="Gilroy R."/>
            <person name="Ravi A."/>
            <person name="Getino M."/>
            <person name="Pursley I."/>
            <person name="Horton D.L."/>
            <person name="Alikhan N.F."/>
            <person name="Baker D."/>
            <person name="Gharbi K."/>
            <person name="Hall N."/>
            <person name="Watson M."/>
            <person name="Adriaenssens E.M."/>
            <person name="Foster-Nyarko E."/>
            <person name="Jarju S."/>
            <person name="Secka A."/>
            <person name="Antonio M."/>
            <person name="Oren A."/>
            <person name="Chaudhuri R.R."/>
            <person name="La Ragione R."/>
            <person name="Hildebrand F."/>
            <person name="Pallen M.J."/>
        </authorList>
    </citation>
    <scope>NUCLEOTIDE SEQUENCE</scope>
    <source>
        <strain evidence="4">CHK187-14744</strain>
    </source>
</reference>
<reference evidence="4" key="1">
    <citation type="submission" date="2020-10" db="EMBL/GenBank/DDBJ databases">
        <authorList>
            <person name="Gilroy R."/>
        </authorList>
    </citation>
    <scope>NUCLEOTIDE SEQUENCE</scope>
    <source>
        <strain evidence="4">CHK187-14744</strain>
    </source>
</reference>
<evidence type="ECO:0000259" key="3">
    <source>
        <dbReference type="PROSITE" id="PS50977"/>
    </source>
</evidence>
<protein>
    <submittedName>
        <fullName evidence="4">TetR/AcrR family transcriptional regulator</fullName>
    </submittedName>
</protein>
<gene>
    <name evidence="4" type="ORF">IAB63_05095</name>
</gene>
<evidence type="ECO:0000256" key="2">
    <source>
        <dbReference type="PROSITE-ProRule" id="PRU00335"/>
    </source>
</evidence>
<keyword evidence="1 2" id="KW-0238">DNA-binding</keyword>
<dbReference type="AlphaFoldDB" id="A0A9D1HHB6"/>
<feature type="domain" description="HTH tetR-type" evidence="3">
    <location>
        <begin position="4"/>
        <end position="64"/>
    </location>
</feature>
<name>A0A9D1HHB6_9FIRM</name>
<evidence type="ECO:0000256" key="1">
    <source>
        <dbReference type="ARBA" id="ARBA00023125"/>
    </source>
</evidence>
<dbReference type="Proteomes" id="UP000824164">
    <property type="component" value="Unassembled WGS sequence"/>
</dbReference>
<dbReference type="InterPro" id="IPR050624">
    <property type="entry name" value="HTH-type_Tx_Regulator"/>
</dbReference>
<dbReference type="InterPro" id="IPR001647">
    <property type="entry name" value="HTH_TetR"/>
</dbReference>
<dbReference type="SUPFAM" id="SSF46689">
    <property type="entry name" value="Homeodomain-like"/>
    <property type="match status" value="1"/>
</dbReference>
<evidence type="ECO:0000313" key="4">
    <source>
        <dbReference type="EMBL" id="HIU02610.1"/>
    </source>
</evidence>
<evidence type="ECO:0000313" key="5">
    <source>
        <dbReference type="Proteomes" id="UP000824164"/>
    </source>
</evidence>
<dbReference type="GO" id="GO:0003677">
    <property type="term" value="F:DNA binding"/>
    <property type="evidence" value="ECO:0007669"/>
    <property type="project" value="UniProtKB-UniRule"/>
</dbReference>
<sequence>MEIPETQQKILNSAKRWFLEKGFKSAPLRKIVNDVGFTLGAFYGYYKNKEELFYALTDETAQGLATIVRSIGEDMQKLPPEQMLYSMLDCYLRRLPELADYLCAHREEMVLLLRCAEGTKYENFFDSFRIMNIERITQGVETAEHTPKALLGIDPGSLDLMMRGYFDMLAHIILETEDKETIIRRMRDVALVYRNGMLSLMEEETDHA</sequence>
<accession>A0A9D1HHB6</accession>
<dbReference type="InterPro" id="IPR009057">
    <property type="entry name" value="Homeodomain-like_sf"/>
</dbReference>